<dbReference type="InterPro" id="IPR036388">
    <property type="entry name" value="WH-like_DNA-bd_sf"/>
</dbReference>
<protein>
    <recommendedName>
        <fullName evidence="2">IRF tryptophan pentad repeat domain-containing protein</fullName>
    </recommendedName>
</protein>
<comment type="caution">
    <text evidence="3">The sequence shown here is derived from an EMBL/GenBank/DDBJ whole genome shotgun (WGS) entry which is preliminary data.</text>
</comment>
<dbReference type="InterPro" id="IPR036390">
    <property type="entry name" value="WH_DNA-bd_sf"/>
</dbReference>
<reference evidence="3" key="1">
    <citation type="journal article" date="2020" name="Cell">
        <title>Large-Scale Comparative Analyses of Tick Genomes Elucidate Their Genetic Diversity and Vector Capacities.</title>
        <authorList>
            <consortium name="Tick Genome and Microbiome Consortium (TIGMIC)"/>
            <person name="Jia N."/>
            <person name="Wang J."/>
            <person name="Shi W."/>
            <person name="Du L."/>
            <person name="Sun Y."/>
            <person name="Zhan W."/>
            <person name="Jiang J.F."/>
            <person name="Wang Q."/>
            <person name="Zhang B."/>
            <person name="Ji P."/>
            <person name="Bell-Sakyi L."/>
            <person name="Cui X.M."/>
            <person name="Yuan T.T."/>
            <person name="Jiang B.G."/>
            <person name="Yang W.F."/>
            <person name="Lam T.T."/>
            <person name="Chang Q.C."/>
            <person name="Ding S.J."/>
            <person name="Wang X.J."/>
            <person name="Zhu J.G."/>
            <person name="Ruan X.D."/>
            <person name="Zhao L."/>
            <person name="Wei J.T."/>
            <person name="Ye R.Z."/>
            <person name="Que T.C."/>
            <person name="Du C.H."/>
            <person name="Zhou Y.H."/>
            <person name="Cheng J.X."/>
            <person name="Dai P.F."/>
            <person name="Guo W.B."/>
            <person name="Han X.H."/>
            <person name="Huang E.J."/>
            <person name="Li L.F."/>
            <person name="Wei W."/>
            <person name="Gao Y.C."/>
            <person name="Liu J.Z."/>
            <person name="Shao H.Z."/>
            <person name="Wang X."/>
            <person name="Wang C.C."/>
            <person name="Yang T.C."/>
            <person name="Huo Q.B."/>
            <person name="Li W."/>
            <person name="Chen H.Y."/>
            <person name="Chen S.E."/>
            <person name="Zhou L.G."/>
            <person name="Ni X.B."/>
            <person name="Tian J.H."/>
            <person name="Sheng Y."/>
            <person name="Liu T."/>
            <person name="Pan Y.S."/>
            <person name="Xia L.Y."/>
            <person name="Li J."/>
            <person name="Zhao F."/>
            <person name="Cao W.C."/>
        </authorList>
    </citation>
    <scope>NUCLEOTIDE SEQUENCE</scope>
    <source>
        <strain evidence="3">Rsan-2018</strain>
    </source>
</reference>
<dbReference type="PROSITE" id="PS51507">
    <property type="entry name" value="IRF_2"/>
    <property type="match status" value="1"/>
</dbReference>
<evidence type="ECO:0000256" key="1">
    <source>
        <dbReference type="SAM" id="MobiDB-lite"/>
    </source>
</evidence>
<reference evidence="3" key="2">
    <citation type="submission" date="2021-09" db="EMBL/GenBank/DDBJ databases">
        <authorList>
            <person name="Jia N."/>
            <person name="Wang J."/>
            <person name="Shi W."/>
            <person name="Du L."/>
            <person name="Sun Y."/>
            <person name="Zhan W."/>
            <person name="Jiang J."/>
            <person name="Wang Q."/>
            <person name="Zhang B."/>
            <person name="Ji P."/>
            <person name="Sakyi L.B."/>
            <person name="Cui X."/>
            <person name="Yuan T."/>
            <person name="Jiang B."/>
            <person name="Yang W."/>
            <person name="Lam T.T.-Y."/>
            <person name="Chang Q."/>
            <person name="Ding S."/>
            <person name="Wang X."/>
            <person name="Zhu J."/>
            <person name="Ruan X."/>
            <person name="Zhao L."/>
            <person name="Wei J."/>
            <person name="Que T."/>
            <person name="Du C."/>
            <person name="Cheng J."/>
            <person name="Dai P."/>
            <person name="Han X."/>
            <person name="Huang E."/>
            <person name="Gao Y."/>
            <person name="Liu J."/>
            <person name="Shao H."/>
            <person name="Ye R."/>
            <person name="Li L."/>
            <person name="Wei W."/>
            <person name="Wang X."/>
            <person name="Wang C."/>
            <person name="Huo Q."/>
            <person name="Li W."/>
            <person name="Guo W."/>
            <person name="Chen H."/>
            <person name="Chen S."/>
            <person name="Zhou L."/>
            <person name="Zhou L."/>
            <person name="Ni X."/>
            <person name="Tian J."/>
            <person name="Zhou Y."/>
            <person name="Sheng Y."/>
            <person name="Liu T."/>
            <person name="Pan Y."/>
            <person name="Xia L."/>
            <person name="Li J."/>
            <person name="Zhao F."/>
            <person name="Cao W."/>
        </authorList>
    </citation>
    <scope>NUCLEOTIDE SEQUENCE</scope>
    <source>
        <strain evidence="3">Rsan-2018</strain>
        <tissue evidence="3">Larvae</tissue>
    </source>
</reference>
<dbReference type="GO" id="GO:0005634">
    <property type="term" value="C:nucleus"/>
    <property type="evidence" value="ECO:0007669"/>
    <property type="project" value="TreeGrafter"/>
</dbReference>
<dbReference type="EMBL" id="JABSTV010001246">
    <property type="protein sequence ID" value="KAH7976643.1"/>
    <property type="molecule type" value="Genomic_DNA"/>
</dbReference>
<dbReference type="SUPFAM" id="SSF46785">
    <property type="entry name" value="Winged helix' DNA-binding domain"/>
    <property type="match status" value="1"/>
</dbReference>
<organism evidence="3 4">
    <name type="scientific">Rhipicephalus sanguineus</name>
    <name type="common">Brown dog tick</name>
    <name type="synonym">Ixodes sanguineus</name>
    <dbReference type="NCBI Taxonomy" id="34632"/>
    <lineage>
        <taxon>Eukaryota</taxon>
        <taxon>Metazoa</taxon>
        <taxon>Ecdysozoa</taxon>
        <taxon>Arthropoda</taxon>
        <taxon>Chelicerata</taxon>
        <taxon>Arachnida</taxon>
        <taxon>Acari</taxon>
        <taxon>Parasitiformes</taxon>
        <taxon>Ixodida</taxon>
        <taxon>Ixodoidea</taxon>
        <taxon>Ixodidae</taxon>
        <taxon>Rhipicephalinae</taxon>
        <taxon>Rhipicephalus</taxon>
        <taxon>Rhipicephalus</taxon>
    </lineage>
</organism>
<feature type="region of interest" description="Disordered" evidence="1">
    <location>
        <begin position="1"/>
        <end position="42"/>
    </location>
</feature>
<gene>
    <name evidence="3" type="ORF">HPB52_017115</name>
</gene>
<feature type="region of interest" description="Disordered" evidence="1">
    <location>
        <begin position="131"/>
        <end position="194"/>
    </location>
</feature>
<dbReference type="Pfam" id="PF00605">
    <property type="entry name" value="IRF"/>
    <property type="match status" value="1"/>
</dbReference>
<evidence type="ECO:0000313" key="3">
    <source>
        <dbReference type="EMBL" id="KAH7976643.1"/>
    </source>
</evidence>
<dbReference type="Proteomes" id="UP000821837">
    <property type="component" value="Chromosome 10"/>
</dbReference>
<proteinExistence type="predicted"/>
<feature type="domain" description="IRF tryptophan pentad repeat" evidence="2">
    <location>
        <begin position="43"/>
        <end position="150"/>
    </location>
</feature>
<dbReference type="Gene3D" id="1.10.10.10">
    <property type="entry name" value="Winged helix-like DNA-binding domain superfamily/Winged helix DNA-binding domain"/>
    <property type="match status" value="1"/>
</dbReference>
<feature type="compositionally biased region" description="Basic and acidic residues" evidence="1">
    <location>
        <begin position="145"/>
        <end position="161"/>
    </location>
</feature>
<dbReference type="GO" id="GO:0002376">
    <property type="term" value="P:immune system process"/>
    <property type="evidence" value="ECO:0007669"/>
    <property type="project" value="TreeGrafter"/>
</dbReference>
<evidence type="ECO:0000259" key="2">
    <source>
        <dbReference type="PROSITE" id="PS51507"/>
    </source>
</evidence>
<dbReference type="SMART" id="SM00348">
    <property type="entry name" value="IRF"/>
    <property type="match status" value="1"/>
</dbReference>
<keyword evidence="4" id="KW-1185">Reference proteome</keyword>
<dbReference type="GO" id="GO:0000981">
    <property type="term" value="F:DNA-binding transcription factor activity, RNA polymerase II-specific"/>
    <property type="evidence" value="ECO:0007669"/>
    <property type="project" value="TreeGrafter"/>
</dbReference>
<sequence>MAKSKDHKAGNSENSAAESAPRNKSGGSGKRRAGKDKGSGRNNLLVRDFLVPRLDSSFYGEDLVWQDRTRGIFLISWTHQSSKSFDREGPNFFRDWSIMKGKWHPQDPKGLSKAKQRVRAAFRKLPNVCRINQKYPKPDEEESKENERPPCDPDCALEDHQSVSSPASVADDEGGDTDEVSDSDEESHSGSSET</sequence>
<dbReference type="PANTHER" id="PTHR11949">
    <property type="entry name" value="INTERFERON REGULATORY FACTOR"/>
    <property type="match status" value="1"/>
</dbReference>
<dbReference type="PANTHER" id="PTHR11949:SF53">
    <property type="entry name" value="IRF TRYPTOPHAN PENTAD REPEAT DOMAIN-CONTAINING PROTEIN"/>
    <property type="match status" value="1"/>
</dbReference>
<dbReference type="AlphaFoldDB" id="A0A9D4QH33"/>
<feature type="compositionally biased region" description="Low complexity" evidence="1">
    <location>
        <begin position="11"/>
        <end position="20"/>
    </location>
</feature>
<dbReference type="VEuPathDB" id="VectorBase:RSAN_056976"/>
<name>A0A9D4QH33_RHISA</name>
<evidence type="ECO:0000313" key="4">
    <source>
        <dbReference type="Proteomes" id="UP000821837"/>
    </source>
</evidence>
<accession>A0A9D4QH33</accession>
<feature type="compositionally biased region" description="Acidic residues" evidence="1">
    <location>
        <begin position="170"/>
        <end position="185"/>
    </location>
</feature>
<dbReference type="GO" id="GO:0000978">
    <property type="term" value="F:RNA polymerase II cis-regulatory region sequence-specific DNA binding"/>
    <property type="evidence" value="ECO:0007669"/>
    <property type="project" value="TreeGrafter"/>
</dbReference>
<dbReference type="InterPro" id="IPR001346">
    <property type="entry name" value="Interferon_reg_fact_DNA-bd_dom"/>
</dbReference>